<evidence type="ECO:0000313" key="5">
    <source>
        <dbReference type="Proteomes" id="UP001500467"/>
    </source>
</evidence>
<sequence>MLRTGSLATVGGVTFAGPALAAEPEQPFRHGVASGDPLPDSVLLWTRLTPSASATPGSGSGAESVVGWEVARDAGFRRIAARGTVRTGPDRDHTVKADVTGLEPDRWYYYRFSWRGSRSPVGRTRTAPAAGSAVARLRFGVVSCSNWQAGHFAAYRHLAERGDLDLVIHLGDYLYEYGAESDAPRRHDPPIEMIALADYRRRHAQYKTDPSLQALHAAAPFAVTWDDHESANDAWAGGAENHTEPEEGGWADRKAASQQAYAEWMPVRYEPGGKLYRRLSFGSLAELSMLDLRSYRSEQVAHPFDGGVHDDERTITGKQQLDWLTAGLTSATAQWKLVGNSVMISPVQFPSTLNTRELEAVADMIGPIEGVPYNVDQWDGYTSDRAAVLRALRDRGVTGTVFLTGDIHSGWAAELPADPLTYPLSGDSVATELVCTSVTSDNLDDYLNLPPRTLSLVVEALIKLANPHVKYLDFDSHGFSVLEVTPAQVRMDWFRLADRADPASTAEVTASYRVPAGSEKLERAPRSMDGDVPRHEAAAEHELAAAHRQALARQEAR</sequence>
<dbReference type="Proteomes" id="UP001500467">
    <property type="component" value="Unassembled WGS sequence"/>
</dbReference>
<evidence type="ECO:0000313" key="4">
    <source>
        <dbReference type="EMBL" id="GAA1212219.1"/>
    </source>
</evidence>
<dbReference type="InterPro" id="IPR018946">
    <property type="entry name" value="PhoD-like_MPP"/>
</dbReference>
<name>A0ABN1VHV2_9PSEU</name>
<dbReference type="CDD" id="cd07389">
    <property type="entry name" value="MPP_PhoD"/>
    <property type="match status" value="1"/>
</dbReference>
<feature type="compositionally biased region" description="Basic and acidic residues" evidence="1">
    <location>
        <begin position="519"/>
        <end position="537"/>
    </location>
</feature>
<proteinExistence type="predicted"/>
<dbReference type="EMBL" id="BAAALM010000014">
    <property type="protein sequence ID" value="GAA1212219.1"/>
    <property type="molecule type" value="Genomic_DNA"/>
</dbReference>
<dbReference type="Gene3D" id="3.60.21.70">
    <property type="entry name" value="PhoD-like phosphatase"/>
    <property type="match status" value="1"/>
</dbReference>
<accession>A0ABN1VHV2</accession>
<dbReference type="InterPro" id="IPR032093">
    <property type="entry name" value="PhoD_N"/>
</dbReference>
<evidence type="ECO:0000259" key="3">
    <source>
        <dbReference type="Pfam" id="PF16655"/>
    </source>
</evidence>
<comment type="caution">
    <text evidence="4">The sequence shown here is derived from an EMBL/GenBank/DDBJ whole genome shotgun (WGS) entry which is preliminary data.</text>
</comment>
<dbReference type="SUPFAM" id="SSF56300">
    <property type="entry name" value="Metallo-dependent phosphatases"/>
    <property type="match status" value="1"/>
</dbReference>
<dbReference type="Pfam" id="PF16655">
    <property type="entry name" value="PhoD_N"/>
    <property type="match status" value="1"/>
</dbReference>
<dbReference type="InterPro" id="IPR029052">
    <property type="entry name" value="Metallo-depent_PP-like"/>
</dbReference>
<dbReference type="PANTHER" id="PTHR43606:SF2">
    <property type="entry name" value="ALKALINE PHOSPHATASE FAMILY PROTEIN (AFU_ORTHOLOGUE AFUA_5G03860)"/>
    <property type="match status" value="1"/>
</dbReference>
<organism evidence="4 5">
    <name type="scientific">Prauserella alba</name>
    <dbReference type="NCBI Taxonomy" id="176898"/>
    <lineage>
        <taxon>Bacteria</taxon>
        <taxon>Bacillati</taxon>
        <taxon>Actinomycetota</taxon>
        <taxon>Actinomycetes</taxon>
        <taxon>Pseudonocardiales</taxon>
        <taxon>Pseudonocardiaceae</taxon>
        <taxon>Prauserella</taxon>
    </lineage>
</organism>
<keyword evidence="5" id="KW-1185">Reference proteome</keyword>
<dbReference type="InterPro" id="IPR052900">
    <property type="entry name" value="Phospholipid_Metab_Enz"/>
</dbReference>
<feature type="domain" description="Phospholipase D N-terminal" evidence="3">
    <location>
        <begin position="30"/>
        <end position="126"/>
    </location>
</feature>
<evidence type="ECO:0000256" key="1">
    <source>
        <dbReference type="SAM" id="MobiDB-lite"/>
    </source>
</evidence>
<reference evidence="4 5" key="1">
    <citation type="journal article" date="2019" name="Int. J. Syst. Evol. Microbiol.">
        <title>The Global Catalogue of Microorganisms (GCM) 10K type strain sequencing project: providing services to taxonomists for standard genome sequencing and annotation.</title>
        <authorList>
            <consortium name="The Broad Institute Genomics Platform"/>
            <consortium name="The Broad Institute Genome Sequencing Center for Infectious Disease"/>
            <person name="Wu L."/>
            <person name="Ma J."/>
        </authorList>
    </citation>
    <scope>NUCLEOTIDE SEQUENCE [LARGE SCALE GENOMIC DNA]</scope>
    <source>
        <strain evidence="4 5">JCM 13022</strain>
    </source>
</reference>
<feature type="domain" description="PhoD-like phosphatase metallophosphatase" evidence="2">
    <location>
        <begin position="139"/>
        <end position="493"/>
    </location>
</feature>
<dbReference type="InterPro" id="IPR038607">
    <property type="entry name" value="PhoD-like_sf"/>
</dbReference>
<dbReference type="Pfam" id="PF09423">
    <property type="entry name" value="PhoD"/>
    <property type="match status" value="1"/>
</dbReference>
<gene>
    <name evidence="4" type="ORF">GCM10009675_36750</name>
</gene>
<feature type="region of interest" description="Disordered" evidence="1">
    <location>
        <begin position="516"/>
        <end position="537"/>
    </location>
</feature>
<evidence type="ECO:0000259" key="2">
    <source>
        <dbReference type="Pfam" id="PF09423"/>
    </source>
</evidence>
<dbReference type="PANTHER" id="PTHR43606">
    <property type="entry name" value="PHOSPHATASE, PUTATIVE (AFU_ORTHOLOGUE AFUA_6G08710)-RELATED"/>
    <property type="match status" value="1"/>
</dbReference>
<dbReference type="Gene3D" id="2.60.40.380">
    <property type="entry name" value="Purple acid phosphatase-like, N-terminal"/>
    <property type="match status" value="1"/>
</dbReference>
<protein>
    <submittedName>
        <fullName evidence="4">Alkaline phosphatase D family protein</fullName>
    </submittedName>
</protein>